<dbReference type="InterPro" id="IPR051681">
    <property type="entry name" value="Ser/Thr_Kinases-Pseudokinases"/>
</dbReference>
<dbReference type="GO" id="GO:0004674">
    <property type="term" value="F:protein serine/threonine kinase activity"/>
    <property type="evidence" value="ECO:0007669"/>
    <property type="project" value="TreeGrafter"/>
</dbReference>
<comment type="caution">
    <text evidence="2">The sequence shown here is derived from an EMBL/GenBank/DDBJ whole genome shotgun (WGS) entry which is preliminary data.</text>
</comment>
<dbReference type="PROSITE" id="PS00108">
    <property type="entry name" value="PROTEIN_KINASE_ST"/>
    <property type="match status" value="1"/>
</dbReference>
<dbReference type="InterPro" id="IPR008271">
    <property type="entry name" value="Ser/Thr_kinase_AS"/>
</dbReference>
<evidence type="ECO:0000313" key="3">
    <source>
        <dbReference type="Proteomes" id="UP000236333"/>
    </source>
</evidence>
<keyword evidence="3" id="KW-1185">Reference proteome</keyword>
<dbReference type="Gene3D" id="3.30.200.20">
    <property type="entry name" value="Phosphorylase Kinase, domain 1"/>
    <property type="match status" value="1"/>
</dbReference>
<evidence type="ECO:0000313" key="2">
    <source>
        <dbReference type="EMBL" id="PNH12403.1"/>
    </source>
</evidence>
<sequence length="808" mass="85428">MSDQADCAQLAVVAMLHPVLAEHGLFVSALDIFGAFPIVPGSGLARLQALPAVLQRHAVSARLYGLQNAGPNESFVLMMARSDDDDTEADAPSPQQTSLMLRALNTQGCASLQDLVGELYGAVAEHVGRRFLVEEDVSIKSYDAQLAELWPATIPRLSLINRFRLNYHASGNRASAKATAALSRAGPAAVASSSALSGVVEDVGEYLQSAKNPCGDVCCLIEQVQQQQHGCGGDAPVPTHLMRSLVLLPLSALEDGVTLGLYLCFQQQLPGSLLGAVRESCAELLETALLAPLRRKLRGPLAAEYDILRYAVPGSYAVLHETSGEPGHDVVPPAGPALSAFATTEFRGTNTQESVAAVSRQASMDEFDSFFMLPPPKLGSRLGGCQLEPAATAAAAARALRHAFSVSISSGGLAGSTQSGGKVSGDTFALQTCPVDARERQAELLTSASSFIVVTGADHAGCMRTRMDLLMGSVGASMGAAAVGGTGGRIAYPEDLEMLELGDELGRGGAGVVYRGRLATVEVAVKLMEVLPVSELGDAGSNRQAAEQQLRQRRELLRNAMEMVVQSNVSHPQIVQLYSVYRGVRKVEVDGRLHLRCGTGAGSVSSGAAAADAATGGDQGTTPHVTAIGICMTLLDVAMALRHLHSMNLVHRDVKPANLLLKSNPRDHRGFTVKLADFGFVLRLTEVAEDGSRYAVPDQACGTVTHIAPEGLPETWKRPEGILMWEMLSGGARPFPHTHPDHIPHYVCKGVRPTLGPEVPLWYRCLAQACWAADPRQRPTAHELVVALNGHLRDGAAAAEAGSAQGRR</sequence>
<gene>
    <name evidence="2" type="ORF">TSOC_000630</name>
</gene>
<dbReference type="Proteomes" id="UP000236333">
    <property type="component" value="Unassembled WGS sequence"/>
</dbReference>
<dbReference type="SMART" id="SM00220">
    <property type="entry name" value="S_TKc"/>
    <property type="match status" value="1"/>
</dbReference>
<organism evidence="2 3">
    <name type="scientific">Tetrabaena socialis</name>
    <dbReference type="NCBI Taxonomy" id="47790"/>
    <lineage>
        <taxon>Eukaryota</taxon>
        <taxon>Viridiplantae</taxon>
        <taxon>Chlorophyta</taxon>
        <taxon>core chlorophytes</taxon>
        <taxon>Chlorophyceae</taxon>
        <taxon>CS clade</taxon>
        <taxon>Chlamydomonadales</taxon>
        <taxon>Tetrabaenaceae</taxon>
        <taxon>Tetrabaena</taxon>
    </lineage>
</organism>
<dbReference type="EMBL" id="PGGS01000009">
    <property type="protein sequence ID" value="PNH12403.1"/>
    <property type="molecule type" value="Genomic_DNA"/>
</dbReference>
<protein>
    <submittedName>
        <fullName evidence="2">Putative serine/threonine-protein kinase</fullName>
    </submittedName>
</protein>
<dbReference type="PANTHER" id="PTHR44329">
    <property type="entry name" value="SERINE/THREONINE-PROTEIN KINASE TNNI3K-RELATED"/>
    <property type="match status" value="1"/>
</dbReference>
<dbReference type="InterPro" id="IPR001245">
    <property type="entry name" value="Ser-Thr/Tyr_kinase_cat_dom"/>
</dbReference>
<evidence type="ECO:0000259" key="1">
    <source>
        <dbReference type="PROSITE" id="PS50011"/>
    </source>
</evidence>
<dbReference type="Gene3D" id="1.10.510.10">
    <property type="entry name" value="Transferase(Phosphotransferase) domain 1"/>
    <property type="match status" value="1"/>
</dbReference>
<dbReference type="Pfam" id="PF07714">
    <property type="entry name" value="PK_Tyr_Ser-Thr"/>
    <property type="match status" value="1"/>
</dbReference>
<dbReference type="AlphaFoldDB" id="A0A2J8AIR7"/>
<dbReference type="OrthoDB" id="545874at2759"/>
<dbReference type="GO" id="GO:0005524">
    <property type="term" value="F:ATP binding"/>
    <property type="evidence" value="ECO:0007669"/>
    <property type="project" value="InterPro"/>
</dbReference>
<name>A0A2J8AIR7_9CHLO</name>
<dbReference type="SUPFAM" id="SSF56112">
    <property type="entry name" value="Protein kinase-like (PK-like)"/>
    <property type="match status" value="1"/>
</dbReference>
<dbReference type="InterPro" id="IPR000719">
    <property type="entry name" value="Prot_kinase_dom"/>
</dbReference>
<keyword evidence="2" id="KW-0808">Transferase</keyword>
<dbReference type="PROSITE" id="PS50011">
    <property type="entry name" value="PROTEIN_KINASE_DOM"/>
    <property type="match status" value="1"/>
</dbReference>
<feature type="domain" description="Protein kinase" evidence="1">
    <location>
        <begin position="499"/>
        <end position="792"/>
    </location>
</feature>
<dbReference type="PANTHER" id="PTHR44329:SF214">
    <property type="entry name" value="PROTEIN KINASE DOMAIN-CONTAINING PROTEIN"/>
    <property type="match status" value="1"/>
</dbReference>
<accession>A0A2J8AIR7</accession>
<proteinExistence type="predicted"/>
<reference evidence="2 3" key="1">
    <citation type="journal article" date="2017" name="Mol. Biol. Evol.">
        <title>The 4-celled Tetrabaena socialis nuclear genome reveals the essential components for genetic control of cell number at the origin of multicellularity in the volvocine lineage.</title>
        <authorList>
            <person name="Featherston J."/>
            <person name="Arakaki Y."/>
            <person name="Hanschen E.R."/>
            <person name="Ferris P.J."/>
            <person name="Michod R.E."/>
            <person name="Olson B.J.S.C."/>
            <person name="Nozaki H."/>
            <person name="Durand P.M."/>
        </authorList>
    </citation>
    <scope>NUCLEOTIDE SEQUENCE [LARGE SCALE GENOMIC DNA]</scope>
    <source>
        <strain evidence="2 3">NIES-571</strain>
    </source>
</reference>
<dbReference type="InterPro" id="IPR011009">
    <property type="entry name" value="Kinase-like_dom_sf"/>
</dbReference>
<keyword evidence="2" id="KW-0418">Kinase</keyword>